<name>A0A9X1R2D9_9FLAO</name>
<keyword evidence="1" id="KW-0812">Transmembrane</keyword>
<protein>
    <recommendedName>
        <fullName evidence="4">Tetratricopeptide repeat protein</fullName>
    </recommendedName>
</protein>
<dbReference type="EMBL" id="JAIRBB010000001">
    <property type="protein sequence ID" value="MCG2429789.1"/>
    <property type="molecule type" value="Genomic_DNA"/>
</dbReference>
<evidence type="ECO:0000256" key="1">
    <source>
        <dbReference type="SAM" id="Phobius"/>
    </source>
</evidence>
<keyword evidence="1" id="KW-0472">Membrane</keyword>
<dbReference type="Proteomes" id="UP001139462">
    <property type="component" value="Unassembled WGS sequence"/>
</dbReference>
<evidence type="ECO:0000313" key="2">
    <source>
        <dbReference type="EMBL" id="MCG2429789.1"/>
    </source>
</evidence>
<dbReference type="AlphaFoldDB" id="A0A9X1R2D9"/>
<sequence>MTISDMESEAHELFVAYLENELSSSERETFERKLNEDSQFEAEFLEFKNIYIILENRLSPQRASVLETIKQSNSNFNYKSSKVTSEKTEKKVIKFKPWKYGVAASILLAIGIFIFNNFSKPTYSDFATQETISLTVRSDGNETTKNAEVAFNSAEYAKALIYFNELLKVEPNNLQLQYYKSVVLVELSEYDEADSLLKKIQENNSVYASKAKWISALSYLKQKRYKEAKEVANSITSRDPEYQKAQKLLSKL</sequence>
<dbReference type="InterPro" id="IPR011990">
    <property type="entry name" value="TPR-like_helical_dom_sf"/>
</dbReference>
<dbReference type="SUPFAM" id="SSF48452">
    <property type="entry name" value="TPR-like"/>
    <property type="match status" value="1"/>
</dbReference>
<keyword evidence="3" id="KW-1185">Reference proteome</keyword>
<evidence type="ECO:0000313" key="3">
    <source>
        <dbReference type="Proteomes" id="UP001139462"/>
    </source>
</evidence>
<gene>
    <name evidence="2" type="ORF">K8344_01555</name>
</gene>
<dbReference type="Gene3D" id="1.25.40.10">
    <property type="entry name" value="Tetratricopeptide repeat domain"/>
    <property type="match status" value="1"/>
</dbReference>
<dbReference type="RefSeq" id="WP_237606522.1">
    <property type="nucleotide sequence ID" value="NZ_JAIRBB010000001.1"/>
</dbReference>
<reference evidence="2" key="1">
    <citation type="submission" date="2021-09" db="EMBL/GenBank/DDBJ databases">
        <title>Genome of Aequorivita sp. strain F64183.</title>
        <authorList>
            <person name="Wang Y."/>
        </authorList>
    </citation>
    <scope>NUCLEOTIDE SEQUENCE</scope>
    <source>
        <strain evidence="2">F64183</strain>
    </source>
</reference>
<organism evidence="2 3">
    <name type="scientific">Aequorivita xiaoshiensis</name>
    <dbReference type="NCBI Taxonomy" id="2874476"/>
    <lineage>
        <taxon>Bacteria</taxon>
        <taxon>Pseudomonadati</taxon>
        <taxon>Bacteroidota</taxon>
        <taxon>Flavobacteriia</taxon>
        <taxon>Flavobacteriales</taxon>
        <taxon>Flavobacteriaceae</taxon>
        <taxon>Aequorivita</taxon>
    </lineage>
</organism>
<proteinExistence type="predicted"/>
<evidence type="ECO:0008006" key="4">
    <source>
        <dbReference type="Google" id="ProtNLM"/>
    </source>
</evidence>
<feature type="transmembrane region" description="Helical" evidence="1">
    <location>
        <begin position="100"/>
        <end position="118"/>
    </location>
</feature>
<keyword evidence="1" id="KW-1133">Transmembrane helix</keyword>
<comment type="caution">
    <text evidence="2">The sequence shown here is derived from an EMBL/GenBank/DDBJ whole genome shotgun (WGS) entry which is preliminary data.</text>
</comment>
<accession>A0A9X1R2D9</accession>